<dbReference type="AlphaFoldDB" id="A0A833VSU7"/>
<gene>
    <name evidence="4" type="ORF">FCM35_KLT01454</name>
    <name evidence="3" type="ORF">FCM35_KLT22433</name>
</gene>
<evidence type="ECO:0000313" key="4">
    <source>
        <dbReference type="EMBL" id="KAF3333763.1"/>
    </source>
</evidence>
<dbReference type="EMBL" id="SWLB01000010">
    <property type="protein sequence ID" value="KAF3333763.1"/>
    <property type="molecule type" value="Genomic_DNA"/>
</dbReference>
<feature type="transmembrane region" description="Helical" evidence="2">
    <location>
        <begin position="6"/>
        <end position="25"/>
    </location>
</feature>
<sequence>MAKALSLPMVVGAVVIGVISGKMLFGPPLEEYWSKKLKEEASKETPPNNTTSPDSTTS</sequence>
<keyword evidence="2" id="KW-0812">Transmembrane</keyword>
<keyword evidence="5" id="KW-1185">Reference proteome</keyword>
<dbReference type="Proteomes" id="UP000623129">
    <property type="component" value="Unassembled WGS sequence"/>
</dbReference>
<dbReference type="InterPro" id="IPR057394">
    <property type="entry name" value="PIGBOS1"/>
</dbReference>
<reference evidence="4" key="1">
    <citation type="submission" date="2020-01" db="EMBL/GenBank/DDBJ databases">
        <title>Genome sequence of Kobresia littledalei, the first chromosome-level genome in the family Cyperaceae.</title>
        <authorList>
            <person name="Qu G."/>
        </authorList>
    </citation>
    <scope>NUCLEOTIDE SEQUENCE</scope>
    <source>
        <strain evidence="4">C.B.Clarke</strain>
        <tissue evidence="4">Leaf</tissue>
    </source>
</reference>
<name>A0A833VSU7_9POAL</name>
<organism evidence="4 5">
    <name type="scientific">Carex littledalei</name>
    <dbReference type="NCBI Taxonomy" id="544730"/>
    <lineage>
        <taxon>Eukaryota</taxon>
        <taxon>Viridiplantae</taxon>
        <taxon>Streptophyta</taxon>
        <taxon>Embryophyta</taxon>
        <taxon>Tracheophyta</taxon>
        <taxon>Spermatophyta</taxon>
        <taxon>Magnoliopsida</taxon>
        <taxon>Liliopsida</taxon>
        <taxon>Poales</taxon>
        <taxon>Cyperaceae</taxon>
        <taxon>Cyperoideae</taxon>
        <taxon>Cariceae</taxon>
        <taxon>Carex</taxon>
        <taxon>Carex subgen. Euthyceras</taxon>
    </lineage>
</organism>
<evidence type="ECO:0000256" key="2">
    <source>
        <dbReference type="SAM" id="Phobius"/>
    </source>
</evidence>
<dbReference type="EMBL" id="SWLB01000209">
    <property type="protein sequence ID" value="KAF3319769.1"/>
    <property type="molecule type" value="Genomic_DNA"/>
</dbReference>
<evidence type="ECO:0000313" key="3">
    <source>
        <dbReference type="EMBL" id="KAF3319769.1"/>
    </source>
</evidence>
<dbReference type="Pfam" id="PF23670">
    <property type="entry name" value="PIGBOS1"/>
    <property type="match status" value="1"/>
</dbReference>
<dbReference type="PANTHER" id="PTHR36815">
    <property type="entry name" value="BNAC03G48760D PROTEIN"/>
    <property type="match status" value="1"/>
</dbReference>
<keyword evidence="2" id="KW-0472">Membrane</keyword>
<evidence type="ECO:0000256" key="1">
    <source>
        <dbReference type="SAM" id="MobiDB-lite"/>
    </source>
</evidence>
<comment type="caution">
    <text evidence="4">The sequence shown here is derived from an EMBL/GenBank/DDBJ whole genome shotgun (WGS) entry which is preliminary data.</text>
</comment>
<proteinExistence type="predicted"/>
<accession>A0A833VSU7</accession>
<protein>
    <recommendedName>
        <fullName evidence="6">Transmembrane protein</fullName>
    </recommendedName>
</protein>
<evidence type="ECO:0008006" key="6">
    <source>
        <dbReference type="Google" id="ProtNLM"/>
    </source>
</evidence>
<feature type="region of interest" description="Disordered" evidence="1">
    <location>
        <begin position="37"/>
        <end position="58"/>
    </location>
</feature>
<feature type="compositionally biased region" description="Low complexity" evidence="1">
    <location>
        <begin position="45"/>
        <end position="58"/>
    </location>
</feature>
<keyword evidence="2" id="KW-1133">Transmembrane helix</keyword>
<evidence type="ECO:0000313" key="5">
    <source>
        <dbReference type="Proteomes" id="UP000623129"/>
    </source>
</evidence>
<dbReference type="PANTHER" id="PTHR36815:SF1">
    <property type="entry name" value="OS03G0675700 PROTEIN"/>
    <property type="match status" value="1"/>
</dbReference>